<reference evidence="2" key="2">
    <citation type="journal article" date="2021" name="PeerJ">
        <title>Extensive microbial diversity within the chicken gut microbiome revealed by metagenomics and culture.</title>
        <authorList>
            <person name="Gilroy R."/>
            <person name="Ravi A."/>
            <person name="Getino M."/>
            <person name="Pursley I."/>
            <person name="Horton D.L."/>
            <person name="Alikhan N.F."/>
            <person name="Baker D."/>
            <person name="Gharbi K."/>
            <person name="Hall N."/>
            <person name="Watson M."/>
            <person name="Adriaenssens E.M."/>
            <person name="Foster-Nyarko E."/>
            <person name="Jarju S."/>
            <person name="Secka A."/>
            <person name="Antonio M."/>
            <person name="Oren A."/>
            <person name="Chaudhuri R.R."/>
            <person name="La Ragione R."/>
            <person name="Hildebrand F."/>
            <person name="Pallen M.J."/>
        </authorList>
    </citation>
    <scope>NUCLEOTIDE SEQUENCE</scope>
    <source>
        <strain evidence="2">1063</strain>
    </source>
</reference>
<dbReference type="AlphaFoldDB" id="A0A9D1L1B7"/>
<keyword evidence="1" id="KW-0472">Membrane</keyword>
<proteinExistence type="predicted"/>
<evidence type="ECO:0000313" key="3">
    <source>
        <dbReference type="Proteomes" id="UP000824088"/>
    </source>
</evidence>
<name>A0A9D1L1B7_9FIRM</name>
<dbReference type="Proteomes" id="UP000824088">
    <property type="component" value="Unassembled WGS sequence"/>
</dbReference>
<evidence type="ECO:0000256" key="1">
    <source>
        <dbReference type="SAM" id="Phobius"/>
    </source>
</evidence>
<protein>
    <submittedName>
        <fullName evidence="2">Spore maturation protein</fullName>
    </submittedName>
</protein>
<reference evidence="2" key="1">
    <citation type="submission" date="2020-10" db="EMBL/GenBank/DDBJ databases">
        <authorList>
            <person name="Gilroy R."/>
        </authorList>
    </citation>
    <scope>NUCLEOTIDE SEQUENCE</scope>
    <source>
        <strain evidence="2">1063</strain>
    </source>
</reference>
<comment type="caution">
    <text evidence="2">The sequence shown here is derived from an EMBL/GenBank/DDBJ whole genome shotgun (WGS) entry which is preliminary data.</text>
</comment>
<gene>
    <name evidence="2" type="ORF">IAD51_03615</name>
</gene>
<keyword evidence="1" id="KW-0812">Transmembrane</keyword>
<feature type="transmembrane region" description="Helical" evidence="1">
    <location>
        <begin position="34"/>
        <end position="53"/>
    </location>
</feature>
<keyword evidence="1" id="KW-1133">Transmembrane helix</keyword>
<evidence type="ECO:0000313" key="2">
    <source>
        <dbReference type="EMBL" id="HIU21309.1"/>
    </source>
</evidence>
<accession>A0A9D1L1B7</accession>
<organism evidence="2 3">
    <name type="scientific">Candidatus Limadaptatus stercorigallinarum</name>
    <dbReference type="NCBI Taxonomy" id="2840845"/>
    <lineage>
        <taxon>Bacteria</taxon>
        <taxon>Bacillati</taxon>
        <taxon>Bacillota</taxon>
        <taxon>Clostridia</taxon>
        <taxon>Eubacteriales</taxon>
        <taxon>Candidatus Limadaptatus</taxon>
    </lineage>
</organism>
<dbReference type="EMBL" id="DVMN01000061">
    <property type="protein sequence ID" value="HIU21309.1"/>
    <property type="molecule type" value="Genomic_DNA"/>
</dbReference>
<feature type="transmembrane region" description="Helical" evidence="1">
    <location>
        <begin position="158"/>
        <end position="181"/>
    </location>
</feature>
<feature type="transmembrane region" description="Helical" evidence="1">
    <location>
        <begin position="126"/>
        <end position="146"/>
    </location>
</feature>
<sequence>MNIAFTALTLISLVLMTFTMPTDALPTMISGVTNAIVLILKLTAIYAVWMSVLKMMESTGLDRKLSRALRPIIKRLFKGESEKSYDYISVNLASNMLGMGGATTPAAINAMTSMCREEGKATDNMLMLLVINATSIQIIPATVIALRAAAGSSDAASIFLPTLISTACATAIGMILAKLFASAKSAVRGRRKKDGAE</sequence>